<feature type="compositionally biased region" description="Basic residues" evidence="10">
    <location>
        <begin position="268"/>
        <end position="278"/>
    </location>
</feature>
<feature type="compositionally biased region" description="Polar residues" evidence="10">
    <location>
        <begin position="201"/>
        <end position="211"/>
    </location>
</feature>
<feature type="region of interest" description="Disordered" evidence="10">
    <location>
        <begin position="62"/>
        <end position="103"/>
    </location>
</feature>
<proteinExistence type="predicted"/>
<dbReference type="PANTHER" id="PTHR24214">
    <property type="entry name" value="PDZ AND LIM DOMAIN PROTEIN ZASP"/>
    <property type="match status" value="1"/>
</dbReference>
<keyword evidence="3" id="KW-0963">Cytoplasm</keyword>
<dbReference type="InterPro" id="IPR001781">
    <property type="entry name" value="Znf_LIM"/>
</dbReference>
<gene>
    <name evidence="12" type="ORF">RB653_002136</name>
</gene>
<dbReference type="Gene3D" id="2.10.110.10">
    <property type="entry name" value="Cysteine Rich Protein"/>
    <property type="match status" value="4"/>
</dbReference>
<dbReference type="GO" id="GO:0046872">
    <property type="term" value="F:metal ion binding"/>
    <property type="evidence" value="ECO:0007669"/>
    <property type="project" value="UniProtKB-KW"/>
</dbReference>
<evidence type="ECO:0000256" key="10">
    <source>
        <dbReference type="SAM" id="MobiDB-lite"/>
    </source>
</evidence>
<dbReference type="InterPro" id="IPR050604">
    <property type="entry name" value="PDZ-LIM_domain"/>
</dbReference>
<evidence type="ECO:0000313" key="13">
    <source>
        <dbReference type="Proteomes" id="UP001344447"/>
    </source>
</evidence>
<dbReference type="GO" id="GO:0051371">
    <property type="term" value="F:muscle alpha-actinin binding"/>
    <property type="evidence" value="ECO:0007669"/>
    <property type="project" value="TreeGrafter"/>
</dbReference>
<comment type="subcellular location">
    <subcellularLocation>
        <location evidence="1">Cell junction</location>
    </subcellularLocation>
    <subcellularLocation>
        <location evidence="2">Cytoplasm</location>
    </subcellularLocation>
</comment>
<comment type="caution">
    <text evidence="12">The sequence shown here is derived from an EMBL/GenBank/DDBJ whole genome shotgun (WGS) entry which is preliminary data.</text>
</comment>
<dbReference type="FunFam" id="2.10.110.10:FF:000008">
    <property type="entry name" value="Paxillin isoform 1"/>
    <property type="match status" value="1"/>
</dbReference>
<dbReference type="GO" id="GO:0031941">
    <property type="term" value="C:filamentous actin"/>
    <property type="evidence" value="ECO:0007669"/>
    <property type="project" value="TreeGrafter"/>
</dbReference>
<keyword evidence="13" id="KW-1185">Reference proteome</keyword>
<dbReference type="Proteomes" id="UP001344447">
    <property type="component" value="Unassembled WGS sequence"/>
</dbReference>
<feature type="compositionally biased region" description="Low complexity" evidence="10">
    <location>
        <begin position="149"/>
        <end position="181"/>
    </location>
</feature>
<name>A0AAN7TWK0_9MYCE</name>
<organism evidence="12 13">
    <name type="scientific">Dictyostelium firmibasis</name>
    <dbReference type="NCBI Taxonomy" id="79012"/>
    <lineage>
        <taxon>Eukaryota</taxon>
        <taxon>Amoebozoa</taxon>
        <taxon>Evosea</taxon>
        <taxon>Eumycetozoa</taxon>
        <taxon>Dictyostelia</taxon>
        <taxon>Dictyosteliales</taxon>
        <taxon>Dictyosteliaceae</taxon>
        <taxon>Dictyostelium</taxon>
    </lineage>
</organism>
<dbReference type="CDD" id="cd09338">
    <property type="entry name" value="LIM3_Paxillin_like"/>
    <property type="match status" value="1"/>
</dbReference>
<evidence type="ECO:0000256" key="7">
    <source>
        <dbReference type="ARBA" id="ARBA00022949"/>
    </source>
</evidence>
<feature type="domain" description="LIM zinc-binding" evidence="11">
    <location>
        <begin position="340"/>
        <end position="397"/>
    </location>
</feature>
<dbReference type="PANTHER" id="PTHR24214:SF38">
    <property type="entry name" value="PDZ AND LIM DOMAIN PROTEIN ZASP-RELATED"/>
    <property type="match status" value="1"/>
</dbReference>
<dbReference type="SMART" id="SM00132">
    <property type="entry name" value="LIM"/>
    <property type="match status" value="4"/>
</dbReference>
<dbReference type="GO" id="GO:0005912">
    <property type="term" value="C:adherens junction"/>
    <property type="evidence" value="ECO:0007669"/>
    <property type="project" value="TreeGrafter"/>
</dbReference>
<sequence>MATKGLNMDDLDLLLADLGRPKSSIKVTASVQTTTPSSGVKSFDNNDIQNEIQSIIEELDQQPQTVQTISTPAPKNHTTTATATASFSVSSQPPQQPQQPQQIDGLDDLDELMESLNTSISTALKAVPTTPEEHITHANSNSPPSLHKSSTPNTSSSSLSRPSNNPSVVSSTSSNTTSQPPKVTSTATVITKKQPALSKATLETTSGNNVYTAPPQPQQSQPQQPYKVTATNSQPSSDDLDELLKGLSPSTTTTTTVPPPVQRDQHQHQHHHHHHHSPNHNQTQTVTTQINIARTNTPNNNNNNSANSPKVVHGDDLDNLLNNLTSQVKDIDSTGPTSRGTCGGCRKPIFGETIQAMGKFYHPEHFCCHNCQNPLGTKNYYEQESLPHCEKCYQELFCARCAHCDEPISDRCITALGKKWHVHHFVCTQCLKPFEGGNFFERDGRPYCEADFYSTFAVRCGGCNAPIRGECINALGTQWHPEHFVCQYCQKSFTNGQFFEFGGKPYCDVHYHQQAGSVCSGCGKAVSGRCVDALDKKWHPEHFVCAFCMNPLAGGSYTANNGKPYCKGCHNKLFA</sequence>
<keyword evidence="7" id="KW-0965">Cell junction</keyword>
<evidence type="ECO:0000256" key="1">
    <source>
        <dbReference type="ARBA" id="ARBA00004282"/>
    </source>
</evidence>
<evidence type="ECO:0000256" key="4">
    <source>
        <dbReference type="ARBA" id="ARBA00022723"/>
    </source>
</evidence>
<dbReference type="PROSITE" id="PS00478">
    <property type="entry name" value="LIM_DOMAIN_1"/>
    <property type="match status" value="3"/>
</dbReference>
<dbReference type="EMBL" id="JAVFKY010000004">
    <property type="protein sequence ID" value="KAK5577196.1"/>
    <property type="molecule type" value="Genomic_DNA"/>
</dbReference>
<dbReference type="CDD" id="cd09334">
    <property type="entry name" value="LIM4_PINCH"/>
    <property type="match status" value="1"/>
</dbReference>
<evidence type="ECO:0000256" key="6">
    <source>
        <dbReference type="ARBA" id="ARBA00022833"/>
    </source>
</evidence>
<accession>A0AAN7TWK0</accession>
<dbReference type="Pfam" id="PF00412">
    <property type="entry name" value="LIM"/>
    <property type="match status" value="4"/>
</dbReference>
<dbReference type="GO" id="GO:0001725">
    <property type="term" value="C:stress fiber"/>
    <property type="evidence" value="ECO:0007669"/>
    <property type="project" value="TreeGrafter"/>
</dbReference>
<dbReference type="SUPFAM" id="SSF57716">
    <property type="entry name" value="Glucocorticoid receptor-like (DNA-binding domain)"/>
    <property type="match status" value="5"/>
</dbReference>
<feature type="compositionally biased region" description="Polar residues" evidence="10">
    <location>
        <begin position="182"/>
        <end position="191"/>
    </location>
</feature>
<dbReference type="GO" id="GO:0030036">
    <property type="term" value="P:actin cytoskeleton organization"/>
    <property type="evidence" value="ECO:0007669"/>
    <property type="project" value="TreeGrafter"/>
</dbReference>
<dbReference type="GO" id="GO:0005737">
    <property type="term" value="C:cytoplasm"/>
    <property type="evidence" value="ECO:0007669"/>
    <property type="project" value="UniProtKB-SubCell"/>
</dbReference>
<dbReference type="PROSITE" id="PS50023">
    <property type="entry name" value="LIM_DOMAIN_2"/>
    <property type="match status" value="4"/>
</dbReference>
<dbReference type="GO" id="GO:0003779">
    <property type="term" value="F:actin binding"/>
    <property type="evidence" value="ECO:0007669"/>
    <property type="project" value="TreeGrafter"/>
</dbReference>
<keyword evidence="4 9" id="KW-0479">Metal-binding</keyword>
<evidence type="ECO:0000256" key="9">
    <source>
        <dbReference type="PROSITE-ProRule" id="PRU00125"/>
    </source>
</evidence>
<feature type="compositionally biased region" description="Polar residues" evidence="10">
    <location>
        <begin position="137"/>
        <end position="148"/>
    </location>
</feature>
<evidence type="ECO:0000259" key="11">
    <source>
        <dbReference type="PROSITE" id="PS50023"/>
    </source>
</evidence>
<reference evidence="12 13" key="1">
    <citation type="submission" date="2023-11" db="EMBL/GenBank/DDBJ databases">
        <title>Dfirmibasis_genome.</title>
        <authorList>
            <person name="Edelbroek B."/>
            <person name="Kjellin J."/>
            <person name="Jerlstrom-Hultqvist J."/>
            <person name="Soderbom F."/>
        </authorList>
    </citation>
    <scope>NUCLEOTIDE SEQUENCE [LARGE SCALE GENOMIC DNA]</scope>
    <source>
        <strain evidence="12 13">TNS-C-14</strain>
    </source>
</reference>
<feature type="domain" description="LIM zinc-binding" evidence="11">
    <location>
        <begin position="399"/>
        <end position="458"/>
    </location>
</feature>
<protein>
    <recommendedName>
        <fullName evidence="11">LIM zinc-binding domain-containing protein</fullName>
    </recommendedName>
</protein>
<feature type="region of interest" description="Disordered" evidence="10">
    <location>
        <begin position="129"/>
        <end position="284"/>
    </location>
</feature>
<evidence type="ECO:0000256" key="3">
    <source>
        <dbReference type="ARBA" id="ARBA00022490"/>
    </source>
</evidence>
<keyword evidence="8 9" id="KW-0440">LIM domain</keyword>
<evidence type="ECO:0000313" key="12">
    <source>
        <dbReference type="EMBL" id="KAK5577196.1"/>
    </source>
</evidence>
<evidence type="ECO:0000256" key="8">
    <source>
        <dbReference type="ARBA" id="ARBA00023038"/>
    </source>
</evidence>
<feature type="domain" description="LIM zinc-binding" evidence="11">
    <location>
        <begin position="517"/>
        <end position="575"/>
    </location>
</feature>
<keyword evidence="6 9" id="KW-0862">Zinc</keyword>
<feature type="domain" description="LIM zinc-binding" evidence="11">
    <location>
        <begin position="459"/>
        <end position="516"/>
    </location>
</feature>
<dbReference type="AlphaFoldDB" id="A0AAN7TWK0"/>
<keyword evidence="5" id="KW-0677">Repeat</keyword>
<dbReference type="FunFam" id="2.10.110.10:FF:000009">
    <property type="entry name" value="Paxillin isoform 1"/>
    <property type="match status" value="3"/>
</dbReference>
<evidence type="ECO:0000256" key="5">
    <source>
        <dbReference type="ARBA" id="ARBA00022737"/>
    </source>
</evidence>
<feature type="compositionally biased region" description="Polar residues" evidence="10">
    <location>
        <begin position="62"/>
        <end position="77"/>
    </location>
</feature>
<evidence type="ECO:0000256" key="2">
    <source>
        <dbReference type="ARBA" id="ARBA00004496"/>
    </source>
</evidence>